<dbReference type="Proteomes" id="UP001281217">
    <property type="component" value="Unassembled WGS sequence"/>
</dbReference>
<reference evidence="3 4" key="1">
    <citation type="submission" date="2016-10" db="EMBL/GenBank/DDBJ databases">
        <authorList>
            <person name="de Groot N.N."/>
        </authorList>
    </citation>
    <scope>NUCLEOTIDE SEQUENCE [LARGE SCALE GENOMIC DNA]</scope>
    <source>
        <strain evidence="3 4">JCM 18415</strain>
    </source>
</reference>
<dbReference type="EMBL" id="JAVRDO010000012">
    <property type="protein sequence ID" value="MDX9688655.1"/>
    <property type="molecule type" value="Genomic_DNA"/>
</dbReference>
<sequence>MGNTAPDRPAGHRDRRVPAPQQAHLGNYTASVAISRHSPVAAITAPRGKCVVLLDYRSAEPLRIVLLADPGGVLVGADGSFVVSSGAGLFRIEASGAGPQLLVQHALHWDNHLSRA</sequence>
<dbReference type="AlphaFoldDB" id="A0A1I6BZF1"/>
<dbReference type="Pfam" id="PF07433">
    <property type="entry name" value="DUF1513"/>
    <property type="match status" value="1"/>
</dbReference>
<name>A0A1I6BZF1_9GAMM</name>
<evidence type="ECO:0000313" key="5">
    <source>
        <dbReference type="Proteomes" id="UP001281217"/>
    </source>
</evidence>
<dbReference type="EMBL" id="FOYD01000009">
    <property type="protein sequence ID" value="SFQ86277.1"/>
    <property type="molecule type" value="Genomic_DNA"/>
</dbReference>
<organism evidence="3 4">
    <name type="scientific">Halopseudomonas formosensis</name>
    <dbReference type="NCBI Taxonomy" id="1002526"/>
    <lineage>
        <taxon>Bacteria</taxon>
        <taxon>Pseudomonadati</taxon>
        <taxon>Pseudomonadota</taxon>
        <taxon>Gammaproteobacteria</taxon>
        <taxon>Pseudomonadales</taxon>
        <taxon>Pseudomonadaceae</taxon>
        <taxon>Halopseudomonas</taxon>
    </lineage>
</organism>
<reference evidence="5" key="2">
    <citation type="submission" date="2023-07" db="EMBL/GenBank/DDBJ databases">
        <authorList>
            <person name="de Witt J."/>
        </authorList>
    </citation>
    <scope>NUCLEOTIDE SEQUENCE [LARGE SCALE GENOMIC DNA]</scope>
    <source>
        <strain evidence="5">FZJ</strain>
    </source>
</reference>
<dbReference type="Proteomes" id="UP000242815">
    <property type="component" value="Unassembled WGS sequence"/>
</dbReference>
<accession>A0A1I6BZF1</accession>
<reference evidence="2" key="3">
    <citation type="submission" date="2024-05" db="EMBL/GenBank/DDBJ databases">
        <authorList>
            <person name="de Witt J."/>
        </authorList>
    </citation>
    <scope>NUCLEOTIDE SEQUENCE</scope>
    <source>
        <strain evidence="2">FZJ</strain>
    </source>
</reference>
<dbReference type="InterPro" id="IPR008311">
    <property type="entry name" value="UCP028101"/>
</dbReference>
<evidence type="ECO:0000313" key="2">
    <source>
        <dbReference type="EMBL" id="MDX9688655.1"/>
    </source>
</evidence>
<feature type="region of interest" description="Disordered" evidence="1">
    <location>
        <begin position="1"/>
        <end position="22"/>
    </location>
</feature>
<evidence type="ECO:0000313" key="3">
    <source>
        <dbReference type="EMBL" id="SFQ86277.1"/>
    </source>
</evidence>
<keyword evidence="5" id="KW-1185">Reference proteome</keyword>
<evidence type="ECO:0000313" key="4">
    <source>
        <dbReference type="Proteomes" id="UP000242815"/>
    </source>
</evidence>
<gene>
    <name evidence="2" type="ORF">RED13_000197</name>
    <name evidence="3" type="ORF">SAMN05216578_10961</name>
</gene>
<evidence type="ECO:0000256" key="1">
    <source>
        <dbReference type="SAM" id="MobiDB-lite"/>
    </source>
</evidence>
<protein>
    <submittedName>
        <fullName evidence="2">DUF1513 domain-containing protein</fullName>
    </submittedName>
</protein>
<proteinExistence type="predicted"/>
<dbReference type="OrthoDB" id="5624218at2"/>